<evidence type="ECO:0000256" key="3">
    <source>
        <dbReference type="ARBA" id="ARBA00022729"/>
    </source>
</evidence>
<dbReference type="InterPro" id="IPR012944">
    <property type="entry name" value="SusD_RagB_dom"/>
</dbReference>
<feature type="domain" description="RagB/SusD" evidence="6">
    <location>
        <begin position="333"/>
        <end position="470"/>
    </location>
</feature>
<keyword evidence="9" id="KW-1185">Reference proteome</keyword>
<comment type="similarity">
    <text evidence="2">Belongs to the SusD family.</text>
</comment>
<evidence type="ECO:0000313" key="9">
    <source>
        <dbReference type="Proteomes" id="UP001597546"/>
    </source>
</evidence>
<dbReference type="InterPro" id="IPR033985">
    <property type="entry name" value="SusD-like_N"/>
</dbReference>
<comment type="subcellular location">
    <subcellularLocation>
        <location evidence="1">Cell outer membrane</location>
    </subcellularLocation>
</comment>
<keyword evidence="3" id="KW-0732">Signal</keyword>
<comment type="caution">
    <text evidence="8">The sequence shown here is derived from an EMBL/GenBank/DDBJ whole genome shotgun (WGS) entry which is preliminary data.</text>
</comment>
<dbReference type="Proteomes" id="UP001597546">
    <property type="component" value="Unassembled WGS sequence"/>
</dbReference>
<feature type="domain" description="SusD-like N-terminal" evidence="7">
    <location>
        <begin position="22"/>
        <end position="221"/>
    </location>
</feature>
<organism evidence="8 9">
    <name type="scientific">Pedobacter alpinus</name>
    <dbReference type="NCBI Taxonomy" id="1590643"/>
    <lineage>
        <taxon>Bacteria</taxon>
        <taxon>Pseudomonadati</taxon>
        <taxon>Bacteroidota</taxon>
        <taxon>Sphingobacteriia</taxon>
        <taxon>Sphingobacteriales</taxon>
        <taxon>Sphingobacteriaceae</taxon>
        <taxon>Pedobacter</taxon>
    </lineage>
</organism>
<keyword evidence="5" id="KW-0998">Cell outer membrane</keyword>
<evidence type="ECO:0000256" key="1">
    <source>
        <dbReference type="ARBA" id="ARBA00004442"/>
    </source>
</evidence>
<dbReference type="EMBL" id="JBHULV010000029">
    <property type="protein sequence ID" value="MFD2732057.1"/>
    <property type="molecule type" value="Genomic_DNA"/>
</dbReference>
<name>A0ABW5TRY9_9SPHI</name>
<evidence type="ECO:0000259" key="6">
    <source>
        <dbReference type="Pfam" id="PF07980"/>
    </source>
</evidence>
<keyword evidence="4" id="KW-0472">Membrane</keyword>
<proteinExistence type="inferred from homology"/>
<dbReference type="CDD" id="cd08977">
    <property type="entry name" value="SusD"/>
    <property type="match status" value="1"/>
</dbReference>
<accession>A0ABW5TRY9</accession>
<evidence type="ECO:0000256" key="5">
    <source>
        <dbReference type="ARBA" id="ARBA00023237"/>
    </source>
</evidence>
<dbReference type="SUPFAM" id="SSF48452">
    <property type="entry name" value="TPR-like"/>
    <property type="match status" value="1"/>
</dbReference>
<dbReference type="InterPro" id="IPR011990">
    <property type="entry name" value="TPR-like_helical_dom_sf"/>
</dbReference>
<dbReference type="PROSITE" id="PS51257">
    <property type="entry name" value="PROKAR_LIPOPROTEIN"/>
    <property type="match status" value="1"/>
</dbReference>
<evidence type="ECO:0000256" key="4">
    <source>
        <dbReference type="ARBA" id="ARBA00023136"/>
    </source>
</evidence>
<dbReference type="Gene3D" id="1.25.40.390">
    <property type="match status" value="1"/>
</dbReference>
<sequence length="471" mass="52002">MKKYILAMVGLVSVSMISCEKFLEEKPYDFIGVANFYKTEGDANAALNGAFSSLQPQTYFGRTSWLVTELSGDLMRVNAALADRDNLYGQTFDASNGEIGNWWNSNYNLINRANDVIKNVPNVPMDVARRNNIVGNATFLRAMAYFDLVRSFGSVPLILNPTTDLSNLKPARTPIPAIYAQIIGDLKYAEANCFAENLIPANAKGRVSTGAASALLAKVYLTKASIPAAKEASDYTNSLAASNKVINSGLYALGAYADVFDVTKENNRDHIFSIQFDLPPNVGNIVVRMHLPAGLNGTGSFVVEKSFEDSFLPLDIRKALTLRKETPTSQFAYYSKFADPLRQTNNARNNVLITRYADVLLLQSEALNEINPADANKLTGINAVRFRANLPNLLLANVATKDAFIDALVQERAWEFSAEGHRRFDLLRLGRYKARQLAAFNRTVADKYLLFPIPLTETDLNPNLLPNNPGF</sequence>
<evidence type="ECO:0000259" key="7">
    <source>
        <dbReference type="Pfam" id="PF14322"/>
    </source>
</evidence>
<evidence type="ECO:0000313" key="8">
    <source>
        <dbReference type="EMBL" id="MFD2732057.1"/>
    </source>
</evidence>
<reference evidence="9" key="1">
    <citation type="journal article" date="2019" name="Int. J. Syst. Evol. Microbiol.">
        <title>The Global Catalogue of Microorganisms (GCM) 10K type strain sequencing project: providing services to taxonomists for standard genome sequencing and annotation.</title>
        <authorList>
            <consortium name="The Broad Institute Genomics Platform"/>
            <consortium name="The Broad Institute Genome Sequencing Center for Infectious Disease"/>
            <person name="Wu L."/>
            <person name="Ma J."/>
        </authorList>
    </citation>
    <scope>NUCLEOTIDE SEQUENCE [LARGE SCALE GENOMIC DNA]</scope>
    <source>
        <strain evidence="9">KCTC 42456</strain>
    </source>
</reference>
<gene>
    <name evidence="8" type="ORF">ACFSSE_10120</name>
</gene>
<dbReference type="RefSeq" id="WP_379041387.1">
    <property type="nucleotide sequence ID" value="NZ_JBHSKW010000014.1"/>
</dbReference>
<evidence type="ECO:0000256" key="2">
    <source>
        <dbReference type="ARBA" id="ARBA00006275"/>
    </source>
</evidence>
<protein>
    <submittedName>
        <fullName evidence="8">RagB/SusD family nutrient uptake outer membrane protein</fullName>
    </submittedName>
</protein>
<dbReference type="Pfam" id="PF07980">
    <property type="entry name" value="SusD_RagB"/>
    <property type="match status" value="1"/>
</dbReference>
<dbReference type="Pfam" id="PF14322">
    <property type="entry name" value="SusD-like_3"/>
    <property type="match status" value="1"/>
</dbReference>